<organism evidence="5 6">
    <name type="scientific">Nesterenkonia aerolata</name>
    <dbReference type="NCBI Taxonomy" id="3074079"/>
    <lineage>
        <taxon>Bacteria</taxon>
        <taxon>Bacillati</taxon>
        <taxon>Actinomycetota</taxon>
        <taxon>Actinomycetes</taxon>
        <taxon>Micrococcales</taxon>
        <taxon>Micrococcaceae</taxon>
        <taxon>Nesterenkonia</taxon>
    </lineage>
</organism>
<dbReference type="Pfam" id="PF00392">
    <property type="entry name" value="GntR"/>
    <property type="match status" value="1"/>
</dbReference>
<evidence type="ECO:0000256" key="2">
    <source>
        <dbReference type="ARBA" id="ARBA00023125"/>
    </source>
</evidence>
<keyword evidence="2" id="KW-0238">DNA-binding</keyword>
<feature type="domain" description="HTH gntR-type" evidence="4">
    <location>
        <begin position="23"/>
        <end position="90"/>
    </location>
</feature>
<dbReference type="InterPro" id="IPR011711">
    <property type="entry name" value="GntR_C"/>
</dbReference>
<dbReference type="SMART" id="SM00345">
    <property type="entry name" value="HTH_GNTR"/>
    <property type="match status" value="1"/>
</dbReference>
<dbReference type="PROSITE" id="PS50949">
    <property type="entry name" value="HTH_GNTR"/>
    <property type="match status" value="1"/>
</dbReference>
<dbReference type="InterPro" id="IPR000524">
    <property type="entry name" value="Tscrpt_reg_HTH_GntR"/>
</dbReference>
<keyword evidence="1" id="KW-0805">Transcription regulation</keyword>
<dbReference type="PANTHER" id="PTHR43537">
    <property type="entry name" value="TRANSCRIPTIONAL REGULATOR, GNTR FAMILY"/>
    <property type="match status" value="1"/>
</dbReference>
<keyword evidence="6" id="KW-1185">Reference proteome</keyword>
<proteinExistence type="predicted"/>
<dbReference type="PANTHER" id="PTHR43537:SF45">
    <property type="entry name" value="GNTR FAMILY REGULATORY PROTEIN"/>
    <property type="match status" value="1"/>
</dbReference>
<dbReference type="Gene3D" id="1.20.120.530">
    <property type="entry name" value="GntR ligand-binding domain-like"/>
    <property type="match status" value="1"/>
</dbReference>
<dbReference type="InterPro" id="IPR036390">
    <property type="entry name" value="WH_DNA-bd_sf"/>
</dbReference>
<dbReference type="SUPFAM" id="SSF46785">
    <property type="entry name" value="Winged helix' DNA-binding domain"/>
    <property type="match status" value="1"/>
</dbReference>
<dbReference type="SUPFAM" id="SSF48008">
    <property type="entry name" value="GntR ligand-binding domain-like"/>
    <property type="match status" value="1"/>
</dbReference>
<dbReference type="Proteomes" id="UP001251870">
    <property type="component" value="Unassembled WGS sequence"/>
</dbReference>
<evidence type="ECO:0000256" key="1">
    <source>
        <dbReference type="ARBA" id="ARBA00023015"/>
    </source>
</evidence>
<evidence type="ECO:0000313" key="6">
    <source>
        <dbReference type="Proteomes" id="UP001251870"/>
    </source>
</evidence>
<dbReference type="InterPro" id="IPR008920">
    <property type="entry name" value="TF_FadR/GntR_C"/>
</dbReference>
<comment type="caution">
    <text evidence="5">The sequence shown here is derived from an EMBL/GenBank/DDBJ whole genome shotgun (WGS) entry which is preliminary data.</text>
</comment>
<evidence type="ECO:0000256" key="3">
    <source>
        <dbReference type="ARBA" id="ARBA00023163"/>
    </source>
</evidence>
<name>A0ABU2DUA4_9MICC</name>
<protein>
    <submittedName>
        <fullName evidence="5">GntR family transcriptional regulator</fullName>
    </submittedName>
</protein>
<dbReference type="Pfam" id="PF07729">
    <property type="entry name" value="FCD"/>
    <property type="match status" value="1"/>
</dbReference>
<evidence type="ECO:0000259" key="4">
    <source>
        <dbReference type="PROSITE" id="PS50949"/>
    </source>
</evidence>
<dbReference type="RefSeq" id="WP_310549083.1">
    <property type="nucleotide sequence ID" value="NZ_JAVKGR010000016.1"/>
</dbReference>
<dbReference type="Gene3D" id="1.10.10.10">
    <property type="entry name" value="Winged helix-like DNA-binding domain superfamily/Winged helix DNA-binding domain"/>
    <property type="match status" value="1"/>
</dbReference>
<sequence>MNSVPALWDGVGSADGARLLTPATLKESTEQMIRRALLNGDMRAGEIYSANALARQLGISNSPAREAMMTLVNKGLLELVRNRGFRVVELSDTDKREIYELRLQIEVEAVRRVAAAGVSTSETEFLRAAAQRTVDLAQRDDMGDYLEADQSFHAGLVGMNGNRRWTDIVENLRDLSRVNGFYRFLATDHYLAESADEHLRIAAAVIAGDAERAAELMVHHLEYARPRG</sequence>
<dbReference type="InterPro" id="IPR036388">
    <property type="entry name" value="WH-like_DNA-bd_sf"/>
</dbReference>
<dbReference type="SMART" id="SM00895">
    <property type="entry name" value="FCD"/>
    <property type="match status" value="1"/>
</dbReference>
<gene>
    <name evidence="5" type="ORF">RIL96_11045</name>
</gene>
<accession>A0ABU2DUA4</accession>
<keyword evidence="3" id="KW-0804">Transcription</keyword>
<reference evidence="5 6" key="1">
    <citation type="submission" date="2023-09" db="EMBL/GenBank/DDBJ databases">
        <title>Description of three actinobacteria isolated from air of manufacturing shop in a pharmaceutical factory.</title>
        <authorList>
            <person name="Zhang D.-F."/>
        </authorList>
    </citation>
    <scope>NUCLEOTIDE SEQUENCE [LARGE SCALE GENOMIC DNA]</scope>
    <source>
        <strain evidence="5 6">LY-0111</strain>
    </source>
</reference>
<dbReference type="EMBL" id="JAVKGR010000016">
    <property type="protein sequence ID" value="MDR8020101.1"/>
    <property type="molecule type" value="Genomic_DNA"/>
</dbReference>
<evidence type="ECO:0000313" key="5">
    <source>
        <dbReference type="EMBL" id="MDR8020101.1"/>
    </source>
</evidence>